<dbReference type="Proteomes" id="UP000434957">
    <property type="component" value="Unassembled WGS sequence"/>
</dbReference>
<dbReference type="EMBL" id="QXFT01000787">
    <property type="protein sequence ID" value="KAE9335798.1"/>
    <property type="molecule type" value="Genomic_DNA"/>
</dbReference>
<gene>
    <name evidence="1" type="ORF">PR002_g17312</name>
    <name evidence="2" type="ORF">PR003_g12836</name>
</gene>
<evidence type="ECO:0000313" key="3">
    <source>
        <dbReference type="Proteomes" id="UP000434957"/>
    </source>
</evidence>
<dbReference type="Proteomes" id="UP000435112">
    <property type="component" value="Unassembled WGS sequence"/>
</dbReference>
<protein>
    <submittedName>
        <fullName evidence="2">Uncharacterized protein</fullName>
    </submittedName>
</protein>
<keyword evidence="3" id="KW-1185">Reference proteome</keyword>
<dbReference type="AlphaFoldDB" id="A0A6A4F3U7"/>
<evidence type="ECO:0000313" key="2">
    <source>
        <dbReference type="EMBL" id="KAE9335798.1"/>
    </source>
</evidence>
<name>A0A6A4F3U7_9STRA</name>
<dbReference type="EMBL" id="QXFU01001385">
    <property type="protein sequence ID" value="KAE9003524.1"/>
    <property type="molecule type" value="Genomic_DNA"/>
</dbReference>
<evidence type="ECO:0000313" key="1">
    <source>
        <dbReference type="EMBL" id="KAE9003524.1"/>
    </source>
</evidence>
<organism evidence="2 3">
    <name type="scientific">Phytophthora rubi</name>
    <dbReference type="NCBI Taxonomy" id="129364"/>
    <lineage>
        <taxon>Eukaryota</taxon>
        <taxon>Sar</taxon>
        <taxon>Stramenopiles</taxon>
        <taxon>Oomycota</taxon>
        <taxon>Peronosporomycetes</taxon>
        <taxon>Peronosporales</taxon>
        <taxon>Peronosporaceae</taxon>
        <taxon>Phytophthora</taxon>
    </lineage>
</organism>
<evidence type="ECO:0000313" key="4">
    <source>
        <dbReference type="Proteomes" id="UP000435112"/>
    </source>
</evidence>
<comment type="caution">
    <text evidence="2">The sequence shown here is derived from an EMBL/GenBank/DDBJ whole genome shotgun (WGS) entry which is preliminary data.</text>
</comment>
<reference evidence="2 3" key="1">
    <citation type="submission" date="2018-08" db="EMBL/GenBank/DDBJ databases">
        <title>Genomic investigation of the strawberry pathogen Phytophthora fragariae indicates pathogenicity is determined by transcriptional variation in three key races.</title>
        <authorList>
            <person name="Adams T.M."/>
            <person name="Armitage A.D."/>
            <person name="Sobczyk M.K."/>
            <person name="Bates H.J."/>
            <person name="Dunwell J.M."/>
            <person name="Nellist C.F."/>
            <person name="Harrison R.J."/>
        </authorList>
    </citation>
    <scope>NUCLEOTIDE SEQUENCE [LARGE SCALE GENOMIC DNA]</scope>
    <source>
        <strain evidence="1 4">SCRP324</strain>
        <strain evidence="2 3">SCRP333</strain>
    </source>
</reference>
<proteinExistence type="predicted"/>
<accession>A0A6A4F3U7</accession>
<sequence>MTRPPARASSLSLCILLQDDAYLRHPWRPRTHRRVSKPRYALEAKSLALPEFMSTLLLLLRSASSLPGVMDVSGRSEPMSLVSLVHAHAATAVAAASSRPELWTRGQL</sequence>